<proteinExistence type="predicted"/>
<organism evidence="2 3">
    <name type="scientific">Portunus trituberculatus</name>
    <name type="common">Swimming crab</name>
    <name type="synonym">Neptunus trituberculatus</name>
    <dbReference type="NCBI Taxonomy" id="210409"/>
    <lineage>
        <taxon>Eukaryota</taxon>
        <taxon>Metazoa</taxon>
        <taxon>Ecdysozoa</taxon>
        <taxon>Arthropoda</taxon>
        <taxon>Crustacea</taxon>
        <taxon>Multicrustacea</taxon>
        <taxon>Malacostraca</taxon>
        <taxon>Eumalacostraca</taxon>
        <taxon>Eucarida</taxon>
        <taxon>Decapoda</taxon>
        <taxon>Pleocyemata</taxon>
        <taxon>Brachyura</taxon>
        <taxon>Eubrachyura</taxon>
        <taxon>Portunoidea</taxon>
        <taxon>Portunidae</taxon>
        <taxon>Portuninae</taxon>
        <taxon>Portunus</taxon>
    </lineage>
</organism>
<feature type="compositionally biased region" description="Acidic residues" evidence="1">
    <location>
        <begin position="12"/>
        <end position="34"/>
    </location>
</feature>
<name>A0A5B7JXJ2_PORTR</name>
<reference evidence="2 3" key="1">
    <citation type="submission" date="2019-05" db="EMBL/GenBank/DDBJ databases">
        <title>Another draft genome of Portunus trituberculatus and its Hox gene families provides insights of decapod evolution.</title>
        <authorList>
            <person name="Jeong J.-H."/>
            <person name="Song I."/>
            <person name="Kim S."/>
            <person name="Choi T."/>
            <person name="Kim D."/>
            <person name="Ryu S."/>
            <person name="Kim W."/>
        </authorList>
    </citation>
    <scope>NUCLEOTIDE SEQUENCE [LARGE SCALE GENOMIC DNA]</scope>
    <source>
        <tissue evidence="2">Muscle</tissue>
    </source>
</reference>
<protein>
    <submittedName>
        <fullName evidence="2">Uncharacterized protein</fullName>
    </submittedName>
</protein>
<evidence type="ECO:0000313" key="2">
    <source>
        <dbReference type="EMBL" id="MPC99539.1"/>
    </source>
</evidence>
<sequence>MASDIRRGAGTQEEEEEKEEEKEKQEEEEGEEEAGLLSLQEGSQGMKNDSRP</sequence>
<evidence type="ECO:0000256" key="1">
    <source>
        <dbReference type="SAM" id="MobiDB-lite"/>
    </source>
</evidence>
<comment type="caution">
    <text evidence="2">The sequence shown here is derived from an EMBL/GenBank/DDBJ whole genome shotgun (WGS) entry which is preliminary data.</text>
</comment>
<accession>A0A5B7JXJ2</accession>
<dbReference type="AlphaFoldDB" id="A0A5B7JXJ2"/>
<dbReference type="EMBL" id="VSRR010118808">
    <property type="protein sequence ID" value="MPC99539.1"/>
    <property type="molecule type" value="Genomic_DNA"/>
</dbReference>
<feature type="region of interest" description="Disordered" evidence="1">
    <location>
        <begin position="1"/>
        <end position="52"/>
    </location>
</feature>
<dbReference type="Proteomes" id="UP000324222">
    <property type="component" value="Unassembled WGS sequence"/>
</dbReference>
<evidence type="ECO:0000313" key="3">
    <source>
        <dbReference type="Proteomes" id="UP000324222"/>
    </source>
</evidence>
<gene>
    <name evidence="2" type="ORF">E2C01_094959</name>
</gene>
<keyword evidence="3" id="KW-1185">Reference proteome</keyword>
<feature type="compositionally biased region" description="Polar residues" evidence="1">
    <location>
        <begin position="43"/>
        <end position="52"/>
    </location>
</feature>